<feature type="coiled-coil region" evidence="1">
    <location>
        <begin position="57"/>
        <end position="90"/>
    </location>
</feature>
<evidence type="ECO:0000313" key="3">
    <source>
        <dbReference type="EMBL" id="AFK72406.1"/>
    </source>
</evidence>
<evidence type="ECO:0008006" key="5">
    <source>
        <dbReference type="Google" id="ProtNLM"/>
    </source>
</evidence>
<sequence>MSAWATRLVAVALLLAASAGGARAAWVWQANAYKAQLADQADDFGKQLAEKDRAQGLEREKAAAAALDQLAEELEARRALESRLQAQTQTHWKEMEDAQHTQARLRDRLATSDLRLSVLVGAGTFAGTGCDGGMRETAGTGGVVPGAVRAQLDRAHAQRIVAITDEGDRGLIALQACQAYVREIMR</sequence>
<feature type="chain" id="PRO_5003680689" description="Lysis protein" evidence="2">
    <location>
        <begin position="25"/>
        <end position="186"/>
    </location>
</feature>
<dbReference type="AlphaFoldDB" id="I3V3T5"/>
<proteinExistence type="predicted"/>
<dbReference type="KEGG" id="ppi:YSA_10397"/>
<dbReference type="RefSeq" id="WP_014756585.1">
    <property type="nucleotide sequence ID" value="NC_017986.1"/>
</dbReference>
<gene>
    <name evidence="3" type="ORF">YSA_10397</name>
</gene>
<reference evidence="3 4" key="1">
    <citation type="journal article" date="2012" name="J. Bacteriol.">
        <title>Complete Genome Sequence of the Naphthalene-Degrading Pseudomonas putida Strain ND6.</title>
        <authorList>
            <person name="Li S."/>
            <person name="Zhao H."/>
            <person name="Li Y."/>
            <person name="Niu S."/>
            <person name="Cai B."/>
        </authorList>
    </citation>
    <scope>NUCLEOTIDE SEQUENCE [LARGE SCALE GENOMIC DNA]</scope>
    <source>
        <strain evidence="3 4">ND6</strain>
    </source>
</reference>
<name>I3V3T5_PSEPU</name>
<keyword evidence="1" id="KW-0175">Coiled coil</keyword>
<evidence type="ECO:0000256" key="1">
    <source>
        <dbReference type="SAM" id="Coils"/>
    </source>
</evidence>
<dbReference type="Proteomes" id="UP000005268">
    <property type="component" value="Chromosome"/>
</dbReference>
<organism evidence="3 4">
    <name type="scientific">Pseudomonas putida ND6</name>
    <dbReference type="NCBI Taxonomy" id="231023"/>
    <lineage>
        <taxon>Bacteria</taxon>
        <taxon>Pseudomonadati</taxon>
        <taxon>Pseudomonadota</taxon>
        <taxon>Gammaproteobacteria</taxon>
        <taxon>Pseudomonadales</taxon>
        <taxon>Pseudomonadaceae</taxon>
        <taxon>Pseudomonas</taxon>
    </lineage>
</organism>
<evidence type="ECO:0000313" key="4">
    <source>
        <dbReference type="Proteomes" id="UP000005268"/>
    </source>
</evidence>
<dbReference type="EMBL" id="CP003588">
    <property type="protein sequence ID" value="AFK72406.1"/>
    <property type="molecule type" value="Genomic_DNA"/>
</dbReference>
<protein>
    <recommendedName>
        <fullName evidence="5">Lysis protein</fullName>
    </recommendedName>
</protein>
<feature type="signal peptide" evidence="2">
    <location>
        <begin position="1"/>
        <end position="24"/>
    </location>
</feature>
<dbReference type="PATRIC" id="fig|231023.4.peg.4995"/>
<keyword evidence="2" id="KW-0732">Signal</keyword>
<accession>I3V3T5</accession>
<dbReference type="HOGENOM" id="CLU_134411_0_0_6"/>
<evidence type="ECO:0000256" key="2">
    <source>
        <dbReference type="SAM" id="SignalP"/>
    </source>
</evidence>